<proteinExistence type="predicted"/>
<comment type="caution">
    <text evidence="3">The sequence shown here is derived from an EMBL/GenBank/DDBJ whole genome shotgun (WGS) entry which is preliminary data.</text>
</comment>
<organism evidence="3 4">
    <name type="scientific">Terrimonas ginsenosidimutans</name>
    <dbReference type="NCBI Taxonomy" id="2908004"/>
    <lineage>
        <taxon>Bacteria</taxon>
        <taxon>Pseudomonadati</taxon>
        <taxon>Bacteroidota</taxon>
        <taxon>Chitinophagia</taxon>
        <taxon>Chitinophagales</taxon>
        <taxon>Chitinophagaceae</taxon>
        <taxon>Terrimonas</taxon>
    </lineage>
</organism>
<sequence length="446" mass="50569">MKIAFTILLLIIATGISAQNGDTIKPVKKRFWRASGELLLTELMPWSYNRFIRKAEFAKVNFRSIGNNLKPSSWEWDDNNFQTNQFGHPFHGNLYYSSFRSNGHSFWQAVPAAFAGSFLWEVAGETHKPAPNDFINTSLGGITLGEMTYRVSNKIVHHPASGLGRQGQEIVGFLINPLNGLNRIIDGKWGKREKDPDSSIVLHADLNAGIRRFGFRDMNKRSKGNNELLLRFRLVYGDKYKSSNIPFEHFYAQVEAGSGDSTYMNNIQVSGALKTWRFREDAKRLHLYSITLNYDFIKNNAFEYGGQGLTFKLLSDWSKQKKAKFRTEIGSGVTVLGAVPDNYLYYGEGRNYDYGPGIHVTAAASLNLNGRLEAELYYKGFRFQTVNGNHSSFIVNMLSADIRANLTKRLNISAGVGQYTLSGFYRDYPNVSQIYPFSRFSMGYRL</sequence>
<keyword evidence="4" id="KW-1185">Reference proteome</keyword>
<evidence type="ECO:0000313" key="4">
    <source>
        <dbReference type="Proteomes" id="UP001165367"/>
    </source>
</evidence>
<name>A0ABS9KMK1_9BACT</name>
<reference evidence="3" key="1">
    <citation type="submission" date="2022-01" db="EMBL/GenBank/DDBJ databases">
        <authorList>
            <person name="Jo J.-H."/>
            <person name="Im W.-T."/>
        </authorList>
    </citation>
    <scope>NUCLEOTIDE SEQUENCE</scope>
    <source>
        <strain evidence="3">NA20</strain>
    </source>
</reference>
<dbReference type="EMBL" id="JAKLTR010000002">
    <property type="protein sequence ID" value="MCG2613547.1"/>
    <property type="molecule type" value="Genomic_DNA"/>
</dbReference>
<evidence type="ECO:0000259" key="2">
    <source>
        <dbReference type="Pfam" id="PF13084"/>
    </source>
</evidence>
<gene>
    <name evidence="3" type="ORF">LZZ85_04615</name>
</gene>
<dbReference type="RefSeq" id="WP_237868895.1">
    <property type="nucleotide sequence ID" value="NZ_JAKLTR010000002.1"/>
</dbReference>
<keyword evidence="1" id="KW-0732">Signal</keyword>
<dbReference type="Pfam" id="PF13084">
    <property type="entry name" value="DUF3943"/>
    <property type="match status" value="1"/>
</dbReference>
<protein>
    <submittedName>
        <fullName evidence="3">DUF3943 domain-containing protein</fullName>
    </submittedName>
</protein>
<feature type="chain" id="PRO_5047449810" evidence="1">
    <location>
        <begin position="19"/>
        <end position="446"/>
    </location>
</feature>
<dbReference type="InterPro" id="IPR025079">
    <property type="entry name" value="DUF3943"/>
</dbReference>
<feature type="domain" description="DUF3943" evidence="2">
    <location>
        <begin position="73"/>
        <end position="177"/>
    </location>
</feature>
<feature type="signal peptide" evidence="1">
    <location>
        <begin position="1"/>
        <end position="18"/>
    </location>
</feature>
<evidence type="ECO:0000256" key="1">
    <source>
        <dbReference type="SAM" id="SignalP"/>
    </source>
</evidence>
<dbReference type="Proteomes" id="UP001165367">
    <property type="component" value="Unassembled WGS sequence"/>
</dbReference>
<accession>A0ABS9KMK1</accession>
<evidence type="ECO:0000313" key="3">
    <source>
        <dbReference type="EMBL" id="MCG2613547.1"/>
    </source>
</evidence>